<dbReference type="EMBL" id="JAAZNL010000026">
    <property type="protein sequence ID" value="NMB70090.1"/>
    <property type="molecule type" value="Genomic_DNA"/>
</dbReference>
<dbReference type="Pfam" id="PF01022">
    <property type="entry name" value="HTH_5"/>
    <property type="match status" value="1"/>
</dbReference>
<dbReference type="PRINTS" id="PR00778">
    <property type="entry name" value="HTHARSR"/>
</dbReference>
<dbReference type="CDD" id="cd00090">
    <property type="entry name" value="HTH_ARSR"/>
    <property type="match status" value="1"/>
</dbReference>
<feature type="domain" description="HTH arsR-type" evidence="4">
    <location>
        <begin position="9"/>
        <end position="104"/>
    </location>
</feature>
<dbReference type="PROSITE" id="PS50987">
    <property type="entry name" value="HTH_ARSR_2"/>
    <property type="match status" value="1"/>
</dbReference>
<keyword evidence="1" id="KW-0805">Transcription regulation</keyword>
<dbReference type="Proteomes" id="UP000526033">
    <property type="component" value="Unassembled WGS sequence"/>
</dbReference>
<dbReference type="InterPro" id="IPR051081">
    <property type="entry name" value="HTH_MetalResp_TranReg"/>
</dbReference>
<keyword evidence="2" id="KW-0238">DNA-binding</keyword>
<dbReference type="PANTHER" id="PTHR33154">
    <property type="entry name" value="TRANSCRIPTIONAL REGULATOR, ARSR FAMILY"/>
    <property type="match status" value="1"/>
</dbReference>
<evidence type="ECO:0000313" key="6">
    <source>
        <dbReference type="Proteomes" id="UP000526033"/>
    </source>
</evidence>
<dbReference type="Gene3D" id="1.10.10.10">
    <property type="entry name" value="Winged helix-like DNA-binding domain superfamily/Winged helix DNA-binding domain"/>
    <property type="match status" value="1"/>
</dbReference>
<organism evidence="5 6">
    <name type="scientific">candidate division WWE3 bacterium</name>
    <dbReference type="NCBI Taxonomy" id="2053526"/>
    <lineage>
        <taxon>Bacteria</taxon>
        <taxon>Katanobacteria</taxon>
    </lineage>
</organism>
<dbReference type="GO" id="GO:0003700">
    <property type="term" value="F:DNA-binding transcription factor activity"/>
    <property type="evidence" value="ECO:0007669"/>
    <property type="project" value="InterPro"/>
</dbReference>
<evidence type="ECO:0000256" key="2">
    <source>
        <dbReference type="ARBA" id="ARBA00023125"/>
    </source>
</evidence>
<dbReference type="InterPro" id="IPR036388">
    <property type="entry name" value="WH-like_DNA-bd_sf"/>
</dbReference>
<accession>A0A7X9DKX9</accession>
<dbReference type="AlphaFoldDB" id="A0A7X9DKX9"/>
<sequence>MTNPDNKNHRTHSHTSCVVCFNNLGVDSRMEIYKFLREKGKKTVSDVVEVVGLTQPTVSYHLKSMKEAGILLSERAGKEVYYFINEACPTSGHDCVLKGVDFHN</sequence>
<evidence type="ECO:0000313" key="5">
    <source>
        <dbReference type="EMBL" id="NMB70090.1"/>
    </source>
</evidence>
<evidence type="ECO:0000256" key="3">
    <source>
        <dbReference type="ARBA" id="ARBA00023163"/>
    </source>
</evidence>
<gene>
    <name evidence="5" type="ORF">GYA27_02710</name>
</gene>
<name>A0A7X9DKX9_UNCKA</name>
<evidence type="ECO:0000259" key="4">
    <source>
        <dbReference type="PROSITE" id="PS50987"/>
    </source>
</evidence>
<dbReference type="InterPro" id="IPR011991">
    <property type="entry name" value="ArsR-like_HTH"/>
</dbReference>
<proteinExistence type="predicted"/>
<dbReference type="SUPFAM" id="SSF46785">
    <property type="entry name" value="Winged helix' DNA-binding domain"/>
    <property type="match status" value="1"/>
</dbReference>
<dbReference type="InterPro" id="IPR036390">
    <property type="entry name" value="WH_DNA-bd_sf"/>
</dbReference>
<keyword evidence="3" id="KW-0804">Transcription</keyword>
<protein>
    <submittedName>
        <fullName evidence="5">Winged helix-turn-helix transcriptional regulator</fullName>
    </submittedName>
</protein>
<evidence type="ECO:0000256" key="1">
    <source>
        <dbReference type="ARBA" id="ARBA00023015"/>
    </source>
</evidence>
<comment type="caution">
    <text evidence="5">The sequence shown here is derived from an EMBL/GenBank/DDBJ whole genome shotgun (WGS) entry which is preliminary data.</text>
</comment>
<dbReference type="SMART" id="SM00418">
    <property type="entry name" value="HTH_ARSR"/>
    <property type="match status" value="1"/>
</dbReference>
<dbReference type="NCBIfam" id="NF033788">
    <property type="entry name" value="HTH_metalloreg"/>
    <property type="match status" value="1"/>
</dbReference>
<reference evidence="5 6" key="1">
    <citation type="journal article" date="2020" name="Biotechnol. Biofuels">
        <title>New insights from the biogas microbiome by comprehensive genome-resolved metagenomics of nearly 1600 species originating from multiple anaerobic digesters.</title>
        <authorList>
            <person name="Campanaro S."/>
            <person name="Treu L."/>
            <person name="Rodriguez-R L.M."/>
            <person name="Kovalovszki A."/>
            <person name="Ziels R.M."/>
            <person name="Maus I."/>
            <person name="Zhu X."/>
            <person name="Kougias P.G."/>
            <person name="Basile A."/>
            <person name="Luo G."/>
            <person name="Schluter A."/>
            <person name="Konstantinidis K.T."/>
            <person name="Angelidaki I."/>
        </authorList>
    </citation>
    <scope>NUCLEOTIDE SEQUENCE [LARGE SCALE GENOMIC DNA]</scope>
    <source>
        <strain evidence="5">AS27yjCOA_165</strain>
    </source>
</reference>
<dbReference type="PANTHER" id="PTHR33154:SF33">
    <property type="entry name" value="TRANSCRIPTIONAL REPRESSOR SDPR"/>
    <property type="match status" value="1"/>
</dbReference>
<dbReference type="InterPro" id="IPR001845">
    <property type="entry name" value="HTH_ArsR_DNA-bd_dom"/>
</dbReference>
<dbReference type="GO" id="GO:0003677">
    <property type="term" value="F:DNA binding"/>
    <property type="evidence" value="ECO:0007669"/>
    <property type="project" value="UniProtKB-KW"/>
</dbReference>